<dbReference type="GO" id="GO:0019634">
    <property type="term" value="P:organic phosphonate metabolic process"/>
    <property type="evidence" value="ECO:0007669"/>
    <property type="project" value="InterPro"/>
</dbReference>
<dbReference type="GO" id="GO:0016829">
    <property type="term" value="F:lyase activity"/>
    <property type="evidence" value="ECO:0007669"/>
    <property type="project" value="UniProtKB-KW"/>
</dbReference>
<evidence type="ECO:0000313" key="4">
    <source>
        <dbReference type="Proteomes" id="UP000661012"/>
    </source>
</evidence>
<gene>
    <name evidence="2" type="primary">phnG</name>
    <name evidence="2" type="ORF">EpCFBP13511_12090</name>
    <name evidence="1" type="ORF">IFT93_20695</name>
</gene>
<dbReference type="OrthoDB" id="530475at2"/>
<evidence type="ECO:0000313" key="1">
    <source>
        <dbReference type="EMBL" id="MBD8108803.1"/>
    </source>
</evidence>
<dbReference type="InterPro" id="IPR009609">
    <property type="entry name" value="Phosphonate_metab_PhnG"/>
</dbReference>
<reference evidence="2 3" key="1">
    <citation type="journal article" date="2019" name="Sci. Rep.">
        <title>Differences in resource use lead to coexistence of seed-transmitted microbial populations.</title>
        <authorList>
            <person name="Torres-Cortes G."/>
            <person name="Garcia B.J."/>
            <person name="Compant S."/>
            <person name="Rezki S."/>
            <person name="Jones P."/>
            <person name="Preveaux A."/>
            <person name="Briand M."/>
            <person name="Roulet A."/>
            <person name="Bouchez O."/>
            <person name="Jacobson D."/>
            <person name="Barret M."/>
        </authorList>
    </citation>
    <scope>NUCLEOTIDE SEQUENCE [LARGE SCALE GENOMIC DNA]</scope>
    <source>
        <strain evidence="2 3">CFBP13511</strain>
    </source>
</reference>
<evidence type="ECO:0000313" key="3">
    <source>
        <dbReference type="Proteomes" id="UP000306393"/>
    </source>
</evidence>
<dbReference type="AlphaFoldDB" id="A0A4U3F8U9"/>
<dbReference type="RefSeq" id="WP_137269303.1">
    <property type="nucleotide sequence ID" value="NZ_JACYNM010000025.1"/>
</dbReference>
<accession>A0A4U3F8U9</accession>
<comment type="caution">
    <text evidence="2">The sequence shown here is derived from an EMBL/GenBank/DDBJ whole genome shotgun (WGS) entry which is preliminary data.</text>
</comment>
<dbReference type="EMBL" id="JACYNN010000025">
    <property type="protein sequence ID" value="MBD8108803.1"/>
    <property type="molecule type" value="Genomic_DNA"/>
</dbReference>
<dbReference type="GO" id="GO:0015716">
    <property type="term" value="P:organic phosphonate transport"/>
    <property type="evidence" value="ECO:0007669"/>
    <property type="project" value="InterPro"/>
</dbReference>
<name>A0A4U3F8U9_9GAMM</name>
<dbReference type="STRING" id="1219360.GCA_001571305_00163"/>
<organism evidence="2 3">
    <name type="scientific">Erwinia persicina</name>
    <dbReference type="NCBI Taxonomy" id="55211"/>
    <lineage>
        <taxon>Bacteria</taxon>
        <taxon>Pseudomonadati</taxon>
        <taxon>Pseudomonadota</taxon>
        <taxon>Gammaproteobacteria</taxon>
        <taxon>Enterobacterales</taxon>
        <taxon>Erwiniaceae</taxon>
        <taxon>Erwinia</taxon>
    </lineage>
</organism>
<sequence length="147" mass="16528">MEAHKARQHWLSVLAHSQPQQLLAHWPADLQPAYQLLRAPETGLTRLQARMGGTGRRFILGDTTVTRVVVRLENGVCGYSYLLGRDKAHAERCALLDALLQDDSTQHLHQQIIVPLAALRDEQRALRSREVASSRVDFFTLVRGDNA</sequence>
<dbReference type="NCBIfam" id="TIGR03293">
    <property type="entry name" value="PhnG_redo"/>
    <property type="match status" value="1"/>
</dbReference>
<evidence type="ECO:0000313" key="2">
    <source>
        <dbReference type="EMBL" id="TKJ90013.1"/>
    </source>
</evidence>
<dbReference type="Pfam" id="PF06754">
    <property type="entry name" value="PhnG"/>
    <property type="match status" value="1"/>
</dbReference>
<proteinExistence type="predicted"/>
<dbReference type="EMBL" id="QGAC01000010">
    <property type="protein sequence ID" value="TKJ90013.1"/>
    <property type="molecule type" value="Genomic_DNA"/>
</dbReference>
<dbReference type="Proteomes" id="UP000306393">
    <property type="component" value="Unassembled WGS sequence"/>
</dbReference>
<keyword evidence="4" id="KW-1185">Reference proteome</keyword>
<dbReference type="Proteomes" id="UP000661012">
    <property type="component" value="Unassembled WGS sequence"/>
</dbReference>
<reference evidence="1 4" key="2">
    <citation type="journal article" date="2020" name="FEMS Microbiol. Ecol.">
        <title>Temporal dynamics of bacterial communities during seed development and maturation.</title>
        <authorList>
            <person name="Chesneau G."/>
            <person name="Torres-Cortes G."/>
            <person name="Briand M."/>
            <person name="Darrasse A."/>
            <person name="Preveaux A."/>
            <person name="Marais C."/>
            <person name="Jacques M.A."/>
            <person name="Shade A."/>
            <person name="Barret M."/>
        </authorList>
    </citation>
    <scope>NUCLEOTIDE SEQUENCE [LARGE SCALE GENOMIC DNA]</scope>
    <source>
        <strain evidence="1 4">CFBP13732</strain>
    </source>
</reference>
<keyword evidence="2" id="KW-0456">Lyase</keyword>
<protein>
    <submittedName>
        <fullName evidence="2">Phosphonate C-P lyase system protein PhnG</fullName>
    </submittedName>
</protein>